<reference evidence="2 4" key="2">
    <citation type="journal article" date="2013" name="Nature">
        <title>Insights into bilaterian evolution from three spiralian genomes.</title>
        <authorList>
            <person name="Simakov O."/>
            <person name="Marletaz F."/>
            <person name="Cho S.J."/>
            <person name="Edsinger-Gonzales E."/>
            <person name="Havlak P."/>
            <person name="Hellsten U."/>
            <person name="Kuo D.H."/>
            <person name="Larsson T."/>
            <person name="Lv J."/>
            <person name="Arendt D."/>
            <person name="Savage R."/>
            <person name="Osoegawa K."/>
            <person name="de Jong P."/>
            <person name="Grimwood J."/>
            <person name="Chapman J.A."/>
            <person name="Shapiro H."/>
            <person name="Aerts A."/>
            <person name="Otillar R.P."/>
            <person name="Terry A.Y."/>
            <person name="Boore J.L."/>
            <person name="Grigoriev I.V."/>
            <person name="Lindberg D.R."/>
            <person name="Seaver E.C."/>
            <person name="Weisblat D.A."/>
            <person name="Putnam N.H."/>
            <person name="Rokhsar D.S."/>
        </authorList>
    </citation>
    <scope>NUCLEOTIDE SEQUENCE</scope>
</reference>
<dbReference type="RefSeq" id="XP_009012278.1">
    <property type="nucleotide sequence ID" value="XM_009014030.1"/>
</dbReference>
<dbReference type="OrthoDB" id="3694230at2759"/>
<reference evidence="4" key="1">
    <citation type="submission" date="2012-12" db="EMBL/GenBank/DDBJ databases">
        <authorList>
            <person name="Hellsten U."/>
            <person name="Grimwood J."/>
            <person name="Chapman J.A."/>
            <person name="Shapiro H."/>
            <person name="Aerts A."/>
            <person name="Otillar R.P."/>
            <person name="Terry A.Y."/>
            <person name="Boore J.L."/>
            <person name="Simakov O."/>
            <person name="Marletaz F."/>
            <person name="Cho S.-J."/>
            <person name="Edsinger-Gonzales E."/>
            <person name="Havlak P."/>
            <person name="Kuo D.-H."/>
            <person name="Larsson T."/>
            <person name="Lv J."/>
            <person name="Arendt D."/>
            <person name="Savage R."/>
            <person name="Osoegawa K."/>
            <person name="de Jong P."/>
            <person name="Lindberg D.R."/>
            <person name="Seaver E.C."/>
            <person name="Weisblat D.A."/>
            <person name="Putnam N.H."/>
            <person name="Grigoriev I.V."/>
            <person name="Rokhsar D.S."/>
        </authorList>
    </citation>
    <scope>NUCLEOTIDE SEQUENCE</scope>
</reference>
<dbReference type="Gene3D" id="1.20.58.80">
    <property type="entry name" value="Phosphotransferase system, lactose/cellobiose-type IIA subunit"/>
    <property type="match status" value="1"/>
</dbReference>
<dbReference type="EnsemblMetazoa" id="HelroT184013">
    <property type="protein sequence ID" value="HelroP184013"/>
    <property type="gene ID" value="HelroG184013"/>
</dbReference>
<accession>T1FKF3</accession>
<dbReference type="AlphaFoldDB" id="T1FKF3"/>
<sequence>MEFLDSPLNQAHFFANKAEAAYKKKNWDAAIQYHQQAAEFLAEAKGLISDGTGLESIVLQEKYHLRQVELLIVRKEKAATEQKPSSPNTVDEVRSQSCQLSRVIYDWTVG</sequence>
<dbReference type="PANTHER" id="PTHR14964:SF2">
    <property type="entry name" value="NUCLEAR RECEPTOR-BINDING FACTOR 2"/>
    <property type="match status" value="1"/>
</dbReference>
<dbReference type="InParanoid" id="T1FKF3"/>
<reference evidence="3" key="3">
    <citation type="submission" date="2015-06" db="UniProtKB">
        <authorList>
            <consortium name="EnsemblMetazoa"/>
        </authorList>
    </citation>
    <scope>IDENTIFICATION</scope>
</reference>
<dbReference type="EMBL" id="KB095952">
    <property type="protein sequence ID" value="ESO09623.1"/>
    <property type="molecule type" value="Genomic_DNA"/>
</dbReference>
<dbReference type="KEGG" id="hro:HELRODRAFT_184013"/>
<dbReference type="EMBL" id="AMQM01009112">
    <property type="status" value="NOT_ANNOTATED_CDS"/>
    <property type="molecule type" value="Genomic_DNA"/>
</dbReference>
<evidence type="ECO:0000313" key="3">
    <source>
        <dbReference type="EnsemblMetazoa" id="HelroP184013"/>
    </source>
</evidence>
<keyword evidence="4" id="KW-1185">Reference proteome</keyword>
<dbReference type="PANTHER" id="PTHR14964">
    <property type="entry name" value="NUCLEAR RECEPTOR BINDING FACTOR 2"/>
    <property type="match status" value="1"/>
</dbReference>
<feature type="domain" description="Nuclear receptor-binding factor 2 MIT" evidence="1">
    <location>
        <begin position="5"/>
        <end position="81"/>
    </location>
</feature>
<dbReference type="GeneID" id="20209302"/>
<proteinExistence type="predicted"/>
<dbReference type="Proteomes" id="UP000015101">
    <property type="component" value="Unassembled WGS sequence"/>
</dbReference>
<evidence type="ECO:0000259" key="1">
    <source>
        <dbReference type="Pfam" id="PF17169"/>
    </source>
</evidence>
<dbReference type="GO" id="GO:0006914">
    <property type="term" value="P:autophagy"/>
    <property type="evidence" value="ECO:0007669"/>
    <property type="project" value="InterPro"/>
</dbReference>
<dbReference type="HOGENOM" id="CLU_2173679_0_0_1"/>
<dbReference type="SUPFAM" id="SSF140361">
    <property type="entry name" value="MIT domain-like"/>
    <property type="match status" value="1"/>
</dbReference>
<gene>
    <name evidence="3" type="primary">20209302</name>
    <name evidence="2" type="ORF">HELRODRAFT_184013</name>
</gene>
<dbReference type="CTD" id="20209302"/>
<dbReference type="Pfam" id="PF17169">
    <property type="entry name" value="NRBF2_MIT"/>
    <property type="match status" value="1"/>
</dbReference>
<organism evidence="3 4">
    <name type="scientific">Helobdella robusta</name>
    <name type="common">Californian leech</name>
    <dbReference type="NCBI Taxonomy" id="6412"/>
    <lineage>
        <taxon>Eukaryota</taxon>
        <taxon>Metazoa</taxon>
        <taxon>Spiralia</taxon>
        <taxon>Lophotrochozoa</taxon>
        <taxon>Annelida</taxon>
        <taxon>Clitellata</taxon>
        <taxon>Hirudinea</taxon>
        <taxon>Rhynchobdellida</taxon>
        <taxon>Glossiphoniidae</taxon>
        <taxon>Helobdella</taxon>
    </lineage>
</organism>
<evidence type="ECO:0000313" key="4">
    <source>
        <dbReference type="Proteomes" id="UP000015101"/>
    </source>
</evidence>
<name>T1FKF3_HELRO</name>
<dbReference type="InterPro" id="IPR033393">
    <property type="entry name" value="NRBF2_MIT"/>
</dbReference>
<evidence type="ECO:0000313" key="2">
    <source>
        <dbReference type="EMBL" id="ESO09623.1"/>
    </source>
</evidence>
<dbReference type="InterPro" id="IPR039679">
    <property type="entry name" value="NRBF2"/>
</dbReference>
<protein>
    <recommendedName>
        <fullName evidence="1">Nuclear receptor-binding factor 2 MIT domain-containing protein</fullName>
    </recommendedName>
</protein>